<dbReference type="AlphaFoldDB" id="A0A382R206"/>
<proteinExistence type="predicted"/>
<gene>
    <name evidence="2" type="ORF">METZ01_LOCUS344111</name>
</gene>
<reference evidence="2" key="1">
    <citation type="submission" date="2018-05" db="EMBL/GenBank/DDBJ databases">
        <authorList>
            <person name="Lanie J.A."/>
            <person name="Ng W.-L."/>
            <person name="Kazmierczak K.M."/>
            <person name="Andrzejewski T.M."/>
            <person name="Davidsen T.M."/>
            <person name="Wayne K.J."/>
            <person name="Tettelin H."/>
            <person name="Glass J.I."/>
            <person name="Rusch D."/>
            <person name="Podicherti R."/>
            <person name="Tsui H.-C.T."/>
            <person name="Winkler M.E."/>
        </authorList>
    </citation>
    <scope>NUCLEOTIDE SEQUENCE</scope>
</reference>
<name>A0A382R206_9ZZZZ</name>
<sequence>MVILEAPHYVLMGLLGFFAIVWSLLSMGVVRTRDHDLHTEKHAFTENAIKTIETTYNYLEQIPIENRDQARAHLHRGELHAALESAQLNHDVYHFFKNH</sequence>
<keyword evidence="1" id="KW-1133">Transmembrane helix</keyword>
<keyword evidence="1" id="KW-0472">Membrane</keyword>
<feature type="transmembrane region" description="Helical" evidence="1">
    <location>
        <begin position="6"/>
        <end position="25"/>
    </location>
</feature>
<evidence type="ECO:0000256" key="1">
    <source>
        <dbReference type="SAM" id="Phobius"/>
    </source>
</evidence>
<organism evidence="2">
    <name type="scientific">marine metagenome</name>
    <dbReference type="NCBI Taxonomy" id="408172"/>
    <lineage>
        <taxon>unclassified sequences</taxon>
        <taxon>metagenomes</taxon>
        <taxon>ecological metagenomes</taxon>
    </lineage>
</organism>
<accession>A0A382R206</accession>
<dbReference type="EMBL" id="UINC01118252">
    <property type="protein sequence ID" value="SVC91257.1"/>
    <property type="molecule type" value="Genomic_DNA"/>
</dbReference>
<keyword evidence="1" id="KW-0812">Transmembrane</keyword>
<evidence type="ECO:0000313" key="2">
    <source>
        <dbReference type="EMBL" id="SVC91257.1"/>
    </source>
</evidence>
<protein>
    <submittedName>
        <fullName evidence="2">Uncharacterized protein</fullName>
    </submittedName>
</protein>